<evidence type="ECO:0000256" key="1">
    <source>
        <dbReference type="SAM" id="Phobius"/>
    </source>
</evidence>
<feature type="transmembrane region" description="Helical" evidence="1">
    <location>
        <begin position="48"/>
        <end position="65"/>
    </location>
</feature>
<evidence type="ECO:0000313" key="2">
    <source>
        <dbReference type="EMBL" id="OZY84935.1"/>
    </source>
</evidence>
<organism evidence="2 3">
    <name type="scientific">Cellvibrio mixtus</name>
    <dbReference type="NCBI Taxonomy" id="39650"/>
    <lineage>
        <taxon>Bacteria</taxon>
        <taxon>Pseudomonadati</taxon>
        <taxon>Pseudomonadota</taxon>
        <taxon>Gammaproteobacteria</taxon>
        <taxon>Cellvibrionales</taxon>
        <taxon>Cellvibrionaceae</taxon>
        <taxon>Cellvibrio</taxon>
    </lineage>
</organism>
<keyword evidence="1" id="KW-1133">Transmembrane helix</keyword>
<dbReference type="Proteomes" id="UP000216101">
    <property type="component" value="Unassembled WGS sequence"/>
</dbReference>
<feature type="transmembrane region" description="Helical" evidence="1">
    <location>
        <begin position="9"/>
        <end position="28"/>
    </location>
</feature>
<protein>
    <submittedName>
        <fullName evidence="2">Uncharacterized protein</fullName>
    </submittedName>
</protein>
<gene>
    <name evidence="2" type="ORF">CBP51_17400</name>
</gene>
<dbReference type="RefSeq" id="WP_078042686.1">
    <property type="nucleotide sequence ID" value="NZ_NHNI01000002.1"/>
</dbReference>
<name>A0A266Q522_9GAMM</name>
<evidence type="ECO:0000313" key="3">
    <source>
        <dbReference type="Proteomes" id="UP000216101"/>
    </source>
</evidence>
<accession>A0A266Q522</accession>
<keyword evidence="1" id="KW-0812">Transmembrane</keyword>
<keyword evidence="3" id="KW-1185">Reference proteome</keyword>
<dbReference type="AlphaFoldDB" id="A0A266Q522"/>
<proteinExistence type="predicted"/>
<keyword evidence="1" id="KW-0472">Membrane</keyword>
<reference evidence="3" key="1">
    <citation type="submission" date="2017-05" db="EMBL/GenBank/DDBJ databases">
        <authorList>
            <person name="Barney B.M."/>
        </authorList>
    </citation>
    <scope>NUCLEOTIDE SEQUENCE [LARGE SCALE GENOMIC DNA]</scope>
    <source>
        <strain evidence="3">PSBB022</strain>
    </source>
</reference>
<sequence length="66" mass="7373">MQAQLFHEYAIYFALGFLVIYVLAQLLVSNHPRFQAFTAIQKSVAVKVLALLGFILAYVSVTLLAK</sequence>
<dbReference type="EMBL" id="NHNI01000002">
    <property type="protein sequence ID" value="OZY84935.1"/>
    <property type="molecule type" value="Genomic_DNA"/>
</dbReference>
<comment type="caution">
    <text evidence="2">The sequence shown here is derived from an EMBL/GenBank/DDBJ whole genome shotgun (WGS) entry which is preliminary data.</text>
</comment>